<keyword evidence="3" id="KW-1185">Reference proteome</keyword>
<dbReference type="Proteomes" id="UP000198520">
    <property type="component" value="Unassembled WGS sequence"/>
</dbReference>
<dbReference type="STRING" id="285351.SAMN04488035_1579"/>
<name>A0A1I2FYE9_9MICO</name>
<feature type="compositionally biased region" description="Basic and acidic residues" evidence="1">
    <location>
        <begin position="238"/>
        <end position="251"/>
    </location>
</feature>
<accession>A0A1I2FYE9</accession>
<protein>
    <submittedName>
        <fullName evidence="2">Uncharacterized protein</fullName>
    </submittedName>
</protein>
<feature type="region of interest" description="Disordered" evidence="1">
    <location>
        <begin position="230"/>
        <end position="251"/>
    </location>
</feature>
<dbReference type="AlphaFoldDB" id="A0A1I2FYE9"/>
<proteinExistence type="predicted"/>
<gene>
    <name evidence="2" type="ORF">SAMN04488035_1579</name>
</gene>
<evidence type="ECO:0000256" key="1">
    <source>
        <dbReference type="SAM" id="MobiDB-lite"/>
    </source>
</evidence>
<evidence type="ECO:0000313" key="2">
    <source>
        <dbReference type="EMBL" id="SFF09849.1"/>
    </source>
</evidence>
<sequence>MAKGTLLSMTELLAALLGAIVGGVLSAWVGSRQTANVLKHETDLAAIERREAERADEHRRHSFAADQLIVALAEFTTIKGDERQGPASFARVPATADVHLDRKRRVSTLLQAGSSHAHALPTELHARWDALTWMVRFNQLDQGERSDDPRQRDVSDLLNYVEYVRRSLCAVSGDGPMPPHYAAPDVRREESRPWGFKPDAGHNEPDLTDWHSSTRLIGKVKFTTGERRWYGPNGLIEDLPRESTKSDQSDG</sequence>
<dbReference type="EMBL" id="FONZ01000002">
    <property type="protein sequence ID" value="SFF09849.1"/>
    <property type="molecule type" value="Genomic_DNA"/>
</dbReference>
<feature type="region of interest" description="Disordered" evidence="1">
    <location>
        <begin position="182"/>
        <end position="208"/>
    </location>
</feature>
<reference evidence="3" key="1">
    <citation type="submission" date="2016-10" db="EMBL/GenBank/DDBJ databases">
        <authorList>
            <person name="Varghese N."/>
            <person name="Submissions S."/>
        </authorList>
    </citation>
    <scope>NUCLEOTIDE SEQUENCE [LARGE SCALE GENOMIC DNA]</scope>
    <source>
        <strain evidence="3">DSM 19083</strain>
    </source>
</reference>
<organism evidence="2 3">
    <name type="scientific">Flavimobilis marinus</name>
    <dbReference type="NCBI Taxonomy" id="285351"/>
    <lineage>
        <taxon>Bacteria</taxon>
        <taxon>Bacillati</taxon>
        <taxon>Actinomycetota</taxon>
        <taxon>Actinomycetes</taxon>
        <taxon>Micrococcales</taxon>
        <taxon>Jonesiaceae</taxon>
        <taxon>Flavimobilis</taxon>
    </lineage>
</organism>
<evidence type="ECO:0000313" key="3">
    <source>
        <dbReference type="Proteomes" id="UP000198520"/>
    </source>
</evidence>
<feature type="compositionally biased region" description="Basic and acidic residues" evidence="1">
    <location>
        <begin position="199"/>
        <end position="208"/>
    </location>
</feature>